<evidence type="ECO:0000313" key="2">
    <source>
        <dbReference type="Proteomes" id="UP000634136"/>
    </source>
</evidence>
<dbReference type="Proteomes" id="UP000634136">
    <property type="component" value="Unassembled WGS sequence"/>
</dbReference>
<protein>
    <submittedName>
        <fullName evidence="1">Uncharacterized protein</fullName>
    </submittedName>
</protein>
<name>A0A834TZV7_9FABA</name>
<reference evidence="1" key="1">
    <citation type="submission" date="2020-09" db="EMBL/GenBank/DDBJ databases">
        <title>Genome-Enabled Discovery of Anthraquinone Biosynthesis in Senna tora.</title>
        <authorList>
            <person name="Kang S.-H."/>
            <person name="Pandey R.P."/>
            <person name="Lee C.-M."/>
            <person name="Sim J.-S."/>
            <person name="Jeong J.-T."/>
            <person name="Choi B.-S."/>
            <person name="Jung M."/>
            <person name="Ginzburg D."/>
            <person name="Zhao K."/>
            <person name="Won S.Y."/>
            <person name="Oh T.-J."/>
            <person name="Yu Y."/>
            <person name="Kim N.-H."/>
            <person name="Lee O.R."/>
            <person name="Lee T.-H."/>
            <person name="Bashyal P."/>
            <person name="Kim T.-S."/>
            <person name="Lee W.-H."/>
            <person name="Kawkins C."/>
            <person name="Kim C.-K."/>
            <person name="Kim J.S."/>
            <person name="Ahn B.O."/>
            <person name="Rhee S.Y."/>
            <person name="Sohng J.K."/>
        </authorList>
    </citation>
    <scope>NUCLEOTIDE SEQUENCE</scope>
    <source>
        <tissue evidence="1">Leaf</tissue>
    </source>
</reference>
<evidence type="ECO:0000313" key="1">
    <source>
        <dbReference type="EMBL" id="KAF7831763.1"/>
    </source>
</evidence>
<comment type="caution">
    <text evidence="1">The sequence shown here is derived from an EMBL/GenBank/DDBJ whole genome shotgun (WGS) entry which is preliminary data.</text>
</comment>
<sequence length="111" mass="12530">MKEKNGEQRLHNSMLKKKEHRLGQAFSPSVVSKLHPVWEKFDDSFQVRDLGDDSPIDWDHYRVAFADSSGELANSGDFPWTEVEAVVDDVPDWERSDVASQLGDASEAVPD</sequence>
<keyword evidence="2" id="KW-1185">Reference proteome</keyword>
<gene>
    <name evidence="1" type="ORF">G2W53_014096</name>
</gene>
<organism evidence="1 2">
    <name type="scientific">Senna tora</name>
    <dbReference type="NCBI Taxonomy" id="362788"/>
    <lineage>
        <taxon>Eukaryota</taxon>
        <taxon>Viridiplantae</taxon>
        <taxon>Streptophyta</taxon>
        <taxon>Embryophyta</taxon>
        <taxon>Tracheophyta</taxon>
        <taxon>Spermatophyta</taxon>
        <taxon>Magnoliopsida</taxon>
        <taxon>eudicotyledons</taxon>
        <taxon>Gunneridae</taxon>
        <taxon>Pentapetalae</taxon>
        <taxon>rosids</taxon>
        <taxon>fabids</taxon>
        <taxon>Fabales</taxon>
        <taxon>Fabaceae</taxon>
        <taxon>Caesalpinioideae</taxon>
        <taxon>Cassia clade</taxon>
        <taxon>Senna</taxon>
    </lineage>
</organism>
<dbReference type="EMBL" id="JAAIUW010000005">
    <property type="protein sequence ID" value="KAF7831763.1"/>
    <property type="molecule type" value="Genomic_DNA"/>
</dbReference>
<proteinExistence type="predicted"/>
<dbReference type="AlphaFoldDB" id="A0A834TZV7"/>
<accession>A0A834TZV7</accession>